<protein>
    <recommendedName>
        <fullName evidence="2 6">Proline dehydrogenase</fullName>
        <ecNumber evidence="2 6">1.5.5.2</ecNumber>
    </recommendedName>
</protein>
<dbReference type="Gene3D" id="3.20.20.220">
    <property type="match status" value="1"/>
</dbReference>
<comment type="caution">
    <text evidence="9">The sequence shown here is derived from an EMBL/GenBank/DDBJ whole genome shotgun (WGS) entry which is preliminary data.</text>
</comment>
<dbReference type="EMBL" id="CAXHTA020000009">
    <property type="protein sequence ID" value="CAL5223654.1"/>
    <property type="molecule type" value="Genomic_DNA"/>
</dbReference>
<accession>A0ABP1FXE0</accession>
<dbReference type="PANTHER" id="PTHR13914:SF0">
    <property type="entry name" value="PROLINE DEHYDROGENASE 1, MITOCHONDRIAL"/>
    <property type="match status" value="1"/>
</dbReference>
<evidence type="ECO:0000313" key="10">
    <source>
        <dbReference type="Proteomes" id="UP001497392"/>
    </source>
</evidence>
<comment type="function">
    <text evidence="6">Converts proline to delta-1-pyrroline-5-carboxylate.</text>
</comment>
<evidence type="ECO:0000256" key="5">
    <source>
        <dbReference type="ARBA" id="ARBA00023062"/>
    </source>
</evidence>
<evidence type="ECO:0000313" key="9">
    <source>
        <dbReference type="EMBL" id="CAL5223654.1"/>
    </source>
</evidence>
<dbReference type="CDD" id="cd00051">
    <property type="entry name" value="EFh"/>
    <property type="match status" value="1"/>
</dbReference>
<dbReference type="EC" id="1.5.5.2" evidence="2 6"/>
<dbReference type="InterPro" id="IPR029041">
    <property type="entry name" value="FAD-linked_oxidoreductase-like"/>
</dbReference>
<feature type="domain" description="EF-hand" evidence="8">
    <location>
        <begin position="323"/>
        <end position="358"/>
    </location>
</feature>
<evidence type="ECO:0000259" key="8">
    <source>
        <dbReference type="PROSITE" id="PS50222"/>
    </source>
</evidence>
<comment type="catalytic activity">
    <reaction evidence="6">
        <text>L-proline + a quinone = (S)-1-pyrroline-5-carboxylate + a quinol + H(+)</text>
        <dbReference type="Rhea" id="RHEA:23784"/>
        <dbReference type="ChEBI" id="CHEBI:15378"/>
        <dbReference type="ChEBI" id="CHEBI:17388"/>
        <dbReference type="ChEBI" id="CHEBI:24646"/>
        <dbReference type="ChEBI" id="CHEBI:60039"/>
        <dbReference type="ChEBI" id="CHEBI:132124"/>
        <dbReference type="EC" id="1.5.5.2"/>
    </reaction>
</comment>
<name>A0ABP1FXE0_9CHLO</name>
<dbReference type="Gene3D" id="1.10.238.10">
    <property type="entry name" value="EF-hand"/>
    <property type="match status" value="1"/>
</dbReference>
<dbReference type="SMART" id="SM00054">
    <property type="entry name" value="EFh"/>
    <property type="match status" value="2"/>
</dbReference>
<keyword evidence="6" id="KW-0274">FAD</keyword>
<dbReference type="InterPro" id="IPR002048">
    <property type="entry name" value="EF_hand_dom"/>
</dbReference>
<evidence type="ECO:0000256" key="6">
    <source>
        <dbReference type="RuleBase" id="RU364054"/>
    </source>
</evidence>
<evidence type="ECO:0000256" key="4">
    <source>
        <dbReference type="ARBA" id="ARBA00023002"/>
    </source>
</evidence>
<dbReference type="InterPro" id="IPR015659">
    <property type="entry name" value="Proline_oxidase"/>
</dbReference>
<dbReference type="InterPro" id="IPR002872">
    <property type="entry name" value="Proline_DH_dom"/>
</dbReference>
<feature type="domain" description="EF-hand" evidence="8">
    <location>
        <begin position="287"/>
        <end position="322"/>
    </location>
</feature>
<keyword evidence="4 6" id="KW-0560">Oxidoreductase</keyword>
<dbReference type="Pfam" id="PF01619">
    <property type="entry name" value="Pro_dh"/>
    <property type="match status" value="1"/>
</dbReference>
<dbReference type="SUPFAM" id="SSF51730">
    <property type="entry name" value="FAD-linked oxidoreductase"/>
    <property type="match status" value="1"/>
</dbReference>
<keyword evidence="6" id="KW-0285">Flavoprotein</keyword>
<evidence type="ECO:0000256" key="2">
    <source>
        <dbReference type="ARBA" id="ARBA00012695"/>
    </source>
</evidence>
<comment type="similarity">
    <text evidence="1 6">Belongs to the proline oxidase family.</text>
</comment>
<dbReference type="Proteomes" id="UP001497392">
    <property type="component" value="Unassembled WGS sequence"/>
</dbReference>
<dbReference type="InterPro" id="IPR011992">
    <property type="entry name" value="EF-hand-dom_pair"/>
</dbReference>
<evidence type="ECO:0000256" key="1">
    <source>
        <dbReference type="ARBA" id="ARBA00005869"/>
    </source>
</evidence>
<comment type="cofactor">
    <cofactor evidence="6">
        <name>FAD</name>
        <dbReference type="ChEBI" id="CHEBI:57692"/>
    </cofactor>
</comment>
<dbReference type="PANTHER" id="PTHR13914">
    <property type="entry name" value="PROLINE OXIDASE"/>
    <property type="match status" value="1"/>
</dbReference>
<feature type="region of interest" description="Disordered" evidence="7">
    <location>
        <begin position="1"/>
        <end position="23"/>
    </location>
</feature>
<dbReference type="PROSITE" id="PS50222">
    <property type="entry name" value="EF_HAND_2"/>
    <property type="match status" value="2"/>
</dbReference>
<dbReference type="PROSITE" id="PS00018">
    <property type="entry name" value="EF_HAND_1"/>
    <property type="match status" value="1"/>
</dbReference>
<proteinExistence type="inferred from homology"/>
<gene>
    <name evidence="9" type="primary">g6199</name>
    <name evidence="9" type="ORF">VP750_LOCUS5313</name>
</gene>
<reference evidence="9 10" key="1">
    <citation type="submission" date="2024-06" db="EMBL/GenBank/DDBJ databases">
        <authorList>
            <person name="Kraege A."/>
            <person name="Thomma B."/>
        </authorList>
    </citation>
    <scope>NUCLEOTIDE SEQUENCE [LARGE SCALE GENOMIC DNA]</scope>
</reference>
<sequence>MARRERRRFDPTPARFTENKDHIPAASPVASGITWAPVRTGYSSSPCCFLAASSSTAWYQRQCSHTSASPATLPLRNTASRPPFAHGYVASAQPDPIEEEHEEPAAGRAQRSEQQPFRPLQFDNPQLAFASKSTGELMRAYAVFTACQMRPLVEHADTLLKWSKKILGSTIVNGIVRHTFFHQFCAGESQEGIKPRMAELWRSGIGGILDYAAEDDVSEEGGPASRGEEHSTVVARTFDYADEEKCDAHMRIFLQSIAAAEQSEGQGFAAIKLTALGNPKLLERTSAGLKAIEGLFADFDLNKDHSISHEEFNQVYSELFSDGTPERMDQLFRYLDKDNTGCIDYLSWSRRIRLQDVPSIIKNCKAPGPLYLSVLSEGELRQLNNMMGRLYQLAEAATAADVRLMIDAEHSYFQPAIDHATLELQRVFNIHKPTVFNTIQCYTTDSWDRLCLNTERARREGWLYGAKLVRGAYMQLERERARQKGYPSPIWDDIQQTHDNYNRLMEKAVHLVAEGRAEFMVASHNQESIEKATKLMHELDLPPRESPVYFGQLLGMADPLTYVLGANGYKAYKYVPFGQVEEVIPYLVRRAQENSSVLGGVAKERKMVAAEVRRRLLKQHPKQQPELSEANMGH</sequence>
<dbReference type="InterPro" id="IPR018247">
    <property type="entry name" value="EF_Hand_1_Ca_BS"/>
</dbReference>
<keyword evidence="5 6" id="KW-0642">Proline metabolism</keyword>
<dbReference type="SUPFAM" id="SSF47473">
    <property type="entry name" value="EF-hand"/>
    <property type="match status" value="1"/>
</dbReference>
<evidence type="ECO:0000256" key="3">
    <source>
        <dbReference type="ARBA" id="ARBA00022837"/>
    </source>
</evidence>
<feature type="region of interest" description="Disordered" evidence="7">
    <location>
        <begin position="95"/>
        <end position="117"/>
    </location>
</feature>
<keyword evidence="10" id="KW-1185">Reference proteome</keyword>
<organism evidence="9 10">
    <name type="scientific">Coccomyxa viridis</name>
    <dbReference type="NCBI Taxonomy" id="1274662"/>
    <lineage>
        <taxon>Eukaryota</taxon>
        <taxon>Viridiplantae</taxon>
        <taxon>Chlorophyta</taxon>
        <taxon>core chlorophytes</taxon>
        <taxon>Trebouxiophyceae</taxon>
        <taxon>Trebouxiophyceae incertae sedis</taxon>
        <taxon>Coccomyxaceae</taxon>
        <taxon>Coccomyxa</taxon>
    </lineage>
</organism>
<evidence type="ECO:0000256" key="7">
    <source>
        <dbReference type="SAM" id="MobiDB-lite"/>
    </source>
</evidence>
<keyword evidence="3" id="KW-0106">Calcium</keyword>